<evidence type="ECO:0000313" key="5">
    <source>
        <dbReference type="Proteomes" id="UP001146120"/>
    </source>
</evidence>
<dbReference type="Proteomes" id="UP001146120">
    <property type="component" value="Unassembled WGS sequence"/>
</dbReference>
<proteinExistence type="predicted"/>
<keyword evidence="1 3" id="KW-0853">WD repeat</keyword>
<dbReference type="Gene3D" id="2.130.10.10">
    <property type="entry name" value="YVTN repeat-like/Quinoprotein amine dehydrogenase"/>
    <property type="match status" value="1"/>
</dbReference>
<evidence type="ECO:0000256" key="3">
    <source>
        <dbReference type="PROSITE-ProRule" id="PRU00221"/>
    </source>
</evidence>
<dbReference type="Pfam" id="PF00400">
    <property type="entry name" value="WD40"/>
    <property type="match status" value="2"/>
</dbReference>
<dbReference type="InterPro" id="IPR036322">
    <property type="entry name" value="WD40_repeat_dom_sf"/>
</dbReference>
<dbReference type="SUPFAM" id="SSF50978">
    <property type="entry name" value="WD40 repeat-like"/>
    <property type="match status" value="1"/>
</dbReference>
<gene>
    <name evidence="4" type="ORF">N0F65_007227</name>
</gene>
<dbReference type="SMART" id="SM00320">
    <property type="entry name" value="WD40"/>
    <property type="match status" value="5"/>
</dbReference>
<sequence>METPNDAGHAYISHKAEWRIFGLCWATRANDHRLAATSYIVGEYVNKLQVLKPSTDGKELVSACTADHPYPATKVMWAPDSHSSPTELLATTADYLRLWNITDSGIERKETIFSERHKNQCAPLTSFDWNSADPNIIGTSSIDTTCTIWDLNSPQAPKQQIIAHDDEVYDIAFSTDPFAFGSVGGDGSLRLFDLRRLESSTIVYESKELKPLVRLAWNKLDNRYIAAMVAGSPKVVVLDLRNATRPVFELSRHTAMVNSIAWSPHSRFHLCSAAEDKTAIVYDISGSTDQAMSPQSATTTVDYQSSLLFRSQSPITHIRWSNSEPNYVALCEDSFVHVVQI</sequence>
<organism evidence="4 5">
    <name type="scientific">Lagenidium giganteum</name>
    <dbReference type="NCBI Taxonomy" id="4803"/>
    <lineage>
        <taxon>Eukaryota</taxon>
        <taxon>Sar</taxon>
        <taxon>Stramenopiles</taxon>
        <taxon>Oomycota</taxon>
        <taxon>Peronosporomycetes</taxon>
        <taxon>Pythiales</taxon>
        <taxon>Pythiaceae</taxon>
    </lineage>
</organism>
<dbReference type="InterPro" id="IPR045159">
    <property type="entry name" value="DCAF7-like"/>
</dbReference>
<dbReference type="InterPro" id="IPR001680">
    <property type="entry name" value="WD40_rpt"/>
</dbReference>
<dbReference type="PROSITE" id="PS50082">
    <property type="entry name" value="WD_REPEATS_2"/>
    <property type="match status" value="2"/>
</dbReference>
<dbReference type="AlphaFoldDB" id="A0AAV2Z613"/>
<evidence type="ECO:0000256" key="2">
    <source>
        <dbReference type="ARBA" id="ARBA00022737"/>
    </source>
</evidence>
<comment type="caution">
    <text evidence="4">The sequence shown here is derived from an EMBL/GenBank/DDBJ whole genome shotgun (WGS) entry which is preliminary data.</text>
</comment>
<reference evidence="4" key="1">
    <citation type="submission" date="2022-11" db="EMBL/GenBank/DDBJ databases">
        <authorList>
            <person name="Morgan W.R."/>
            <person name="Tartar A."/>
        </authorList>
    </citation>
    <scope>NUCLEOTIDE SEQUENCE</scope>
    <source>
        <strain evidence="4">ARSEF 373</strain>
    </source>
</reference>
<reference evidence="4" key="2">
    <citation type="journal article" date="2023" name="Microbiol Resour">
        <title>Decontamination and Annotation of the Draft Genome Sequence of the Oomycete Lagenidium giganteum ARSEF 373.</title>
        <authorList>
            <person name="Morgan W.R."/>
            <person name="Tartar A."/>
        </authorList>
    </citation>
    <scope>NUCLEOTIDE SEQUENCE</scope>
    <source>
        <strain evidence="4">ARSEF 373</strain>
    </source>
</reference>
<accession>A0AAV2Z613</accession>
<feature type="repeat" description="WD" evidence="3">
    <location>
        <begin position="161"/>
        <end position="202"/>
    </location>
</feature>
<feature type="repeat" description="WD" evidence="3">
    <location>
        <begin position="250"/>
        <end position="292"/>
    </location>
</feature>
<evidence type="ECO:0000313" key="4">
    <source>
        <dbReference type="EMBL" id="DBA02408.1"/>
    </source>
</evidence>
<dbReference type="PANTHER" id="PTHR19919">
    <property type="entry name" value="WD REPEAT CONTAINING PROTEIN"/>
    <property type="match status" value="1"/>
</dbReference>
<dbReference type="InterPro" id="IPR015943">
    <property type="entry name" value="WD40/YVTN_repeat-like_dom_sf"/>
</dbReference>
<protein>
    <submittedName>
        <fullName evidence="4">Uncharacterized protein</fullName>
    </submittedName>
</protein>
<keyword evidence="2" id="KW-0677">Repeat</keyword>
<name>A0AAV2Z613_9STRA</name>
<evidence type="ECO:0000256" key="1">
    <source>
        <dbReference type="ARBA" id="ARBA00022574"/>
    </source>
</evidence>
<keyword evidence="5" id="KW-1185">Reference proteome</keyword>
<dbReference type="EMBL" id="DAKRPA010000032">
    <property type="protein sequence ID" value="DBA02408.1"/>
    <property type="molecule type" value="Genomic_DNA"/>
</dbReference>